<dbReference type="GO" id="GO:0005634">
    <property type="term" value="C:nucleus"/>
    <property type="evidence" value="ECO:0007669"/>
    <property type="project" value="UniProtKB-SubCell"/>
</dbReference>
<feature type="compositionally biased region" description="Polar residues" evidence="6">
    <location>
        <begin position="1"/>
        <end position="22"/>
    </location>
</feature>
<dbReference type="InterPro" id="IPR036638">
    <property type="entry name" value="HLH_DNA-bd_sf"/>
</dbReference>
<feature type="region of interest" description="Disordered" evidence="6">
    <location>
        <begin position="220"/>
        <end position="254"/>
    </location>
</feature>
<evidence type="ECO:0000256" key="4">
    <source>
        <dbReference type="ARBA" id="ARBA00023163"/>
    </source>
</evidence>
<dbReference type="PROSITE" id="PS51054">
    <property type="entry name" value="ORANGE"/>
    <property type="match status" value="1"/>
</dbReference>
<dbReference type="EMBL" id="HBUF01351548">
    <property type="protein sequence ID" value="CAG6714197.1"/>
    <property type="molecule type" value="Transcribed_RNA"/>
</dbReference>
<dbReference type="EMBL" id="HBUF01133112">
    <property type="protein sequence ID" value="CAG6644654.1"/>
    <property type="molecule type" value="Transcribed_RNA"/>
</dbReference>
<feature type="compositionally biased region" description="Polar residues" evidence="6">
    <location>
        <begin position="138"/>
        <end position="149"/>
    </location>
</feature>
<feature type="region of interest" description="Disordered" evidence="6">
    <location>
        <begin position="1"/>
        <end position="39"/>
    </location>
</feature>
<evidence type="ECO:0000256" key="1">
    <source>
        <dbReference type="ARBA" id="ARBA00004123"/>
    </source>
</evidence>
<evidence type="ECO:0000313" key="9">
    <source>
        <dbReference type="EMBL" id="CAG6714197.1"/>
    </source>
</evidence>
<dbReference type="GO" id="GO:1990837">
    <property type="term" value="F:sequence-specific double-stranded DNA binding"/>
    <property type="evidence" value="ECO:0007669"/>
    <property type="project" value="UniProtKB-ARBA"/>
</dbReference>
<dbReference type="AlphaFoldDB" id="A0A8D8XYK2"/>
<dbReference type="InterPro" id="IPR050370">
    <property type="entry name" value="HES_HEY"/>
</dbReference>
<evidence type="ECO:0000256" key="2">
    <source>
        <dbReference type="ARBA" id="ARBA00023015"/>
    </source>
</evidence>
<feature type="domain" description="Orange" evidence="8">
    <location>
        <begin position="106"/>
        <end position="135"/>
    </location>
</feature>
<dbReference type="EMBL" id="HBUF01133113">
    <property type="protein sequence ID" value="CAG6644655.1"/>
    <property type="molecule type" value="Transcribed_RNA"/>
</dbReference>
<accession>A0A8D8XYK2</accession>
<dbReference type="Gene3D" id="4.10.280.10">
    <property type="entry name" value="Helix-loop-helix DNA-binding domain"/>
    <property type="match status" value="1"/>
</dbReference>
<comment type="subcellular location">
    <subcellularLocation>
        <location evidence="1">Nucleus</location>
    </subcellularLocation>
</comment>
<feature type="domain" description="BHLH" evidence="7">
    <location>
        <begin position="30"/>
        <end position="87"/>
    </location>
</feature>
<evidence type="ECO:0000256" key="5">
    <source>
        <dbReference type="ARBA" id="ARBA00023242"/>
    </source>
</evidence>
<dbReference type="CDD" id="cd18913">
    <property type="entry name" value="bHLH-O_hairy_like"/>
    <property type="match status" value="1"/>
</dbReference>
<dbReference type="EMBL" id="HBUF01133115">
    <property type="protein sequence ID" value="CAG6644657.1"/>
    <property type="molecule type" value="Transcribed_RNA"/>
</dbReference>
<dbReference type="EMBL" id="HBUF01628328">
    <property type="protein sequence ID" value="CAG6782626.1"/>
    <property type="molecule type" value="Transcribed_RNA"/>
</dbReference>
<dbReference type="SMART" id="SM00511">
    <property type="entry name" value="ORANGE"/>
    <property type="match status" value="1"/>
</dbReference>
<dbReference type="Pfam" id="PF07527">
    <property type="entry name" value="Hairy_orange"/>
    <property type="match status" value="1"/>
</dbReference>
<evidence type="ECO:0000259" key="7">
    <source>
        <dbReference type="PROSITE" id="PS50888"/>
    </source>
</evidence>
<feature type="region of interest" description="Disordered" evidence="6">
    <location>
        <begin position="272"/>
        <end position="304"/>
    </location>
</feature>
<dbReference type="SUPFAM" id="SSF158457">
    <property type="entry name" value="Orange domain-like"/>
    <property type="match status" value="1"/>
</dbReference>
<keyword evidence="4" id="KW-0804">Transcription</keyword>
<dbReference type="EMBL" id="HBUF01628327">
    <property type="protein sequence ID" value="CAG6782624.1"/>
    <property type="molecule type" value="Transcribed_RNA"/>
</dbReference>
<feature type="region of interest" description="Disordered" evidence="6">
    <location>
        <begin position="138"/>
        <end position="165"/>
    </location>
</feature>
<evidence type="ECO:0000256" key="3">
    <source>
        <dbReference type="ARBA" id="ARBA00023125"/>
    </source>
</evidence>
<feature type="compositionally biased region" description="Basic and acidic residues" evidence="6">
    <location>
        <begin position="23"/>
        <end position="32"/>
    </location>
</feature>
<reference evidence="9" key="1">
    <citation type="submission" date="2021-05" db="EMBL/GenBank/DDBJ databases">
        <authorList>
            <person name="Alioto T."/>
            <person name="Alioto T."/>
            <person name="Gomez Garrido J."/>
        </authorList>
    </citation>
    <scope>NUCLEOTIDE SEQUENCE</scope>
</reference>
<dbReference type="EMBL" id="HBUF01628330">
    <property type="protein sequence ID" value="CAG6782629.1"/>
    <property type="molecule type" value="Transcribed_RNA"/>
</dbReference>
<evidence type="ECO:0000256" key="6">
    <source>
        <dbReference type="SAM" id="MobiDB-lite"/>
    </source>
</evidence>
<dbReference type="Pfam" id="PF00010">
    <property type="entry name" value="HLH"/>
    <property type="match status" value="1"/>
</dbReference>
<keyword evidence="5" id="KW-0539">Nucleus</keyword>
<dbReference type="EMBL" id="HBUF01133114">
    <property type="protein sequence ID" value="CAG6644656.1"/>
    <property type="molecule type" value="Transcribed_RNA"/>
</dbReference>
<dbReference type="SMART" id="SM00353">
    <property type="entry name" value="HLH"/>
    <property type="match status" value="1"/>
</dbReference>
<feature type="compositionally biased region" description="Low complexity" evidence="6">
    <location>
        <begin position="284"/>
        <end position="303"/>
    </location>
</feature>
<dbReference type="InterPro" id="IPR011598">
    <property type="entry name" value="bHLH_dom"/>
</dbReference>
<keyword evidence="3" id="KW-0238">DNA-binding</keyword>
<sequence length="329" mass="36217">MVTMTAETSIVSNSPTPPSVDSTARKTNENRRSNKPIMEKRRRARINNCLNELKTLILDAMKKDPARHSKLEKADILEMTVKHLENMQRQQLALSAATDPNVLNKFRAGFSECTGEVGRFPGLDPSVRRRLLTHLSNCLNSNNEPTATSPEPRLSPAPVAPAPQSGLQVHIVPQQTPTESAQPQVQNSNGIFLSSGAQSVQLVPTRLPNGDIALVLPSNNTPRQMAASPSSSSSSSTSPLPMLVPIPNRPVPTSNRTSPIGFERLSVSIPQQETLVSPVDPSHYRYSSPDQSPSDYSYRSPSPLQKPLSLVMKKSYEPCYDDERPWRPW</sequence>
<dbReference type="Gene3D" id="6.10.250.980">
    <property type="match status" value="1"/>
</dbReference>
<keyword evidence="2" id="KW-0805">Transcription regulation</keyword>
<dbReference type="GO" id="GO:0006355">
    <property type="term" value="P:regulation of DNA-templated transcription"/>
    <property type="evidence" value="ECO:0007669"/>
    <property type="project" value="InterPro"/>
</dbReference>
<dbReference type="PROSITE" id="PS50888">
    <property type="entry name" value="BHLH"/>
    <property type="match status" value="1"/>
</dbReference>
<protein>
    <submittedName>
        <fullName evidence="9">Protein hairy</fullName>
    </submittedName>
</protein>
<name>A0A8D8XYK2_9HEMI</name>
<dbReference type="PANTHER" id="PTHR10985">
    <property type="entry name" value="BASIC HELIX-LOOP-HELIX TRANSCRIPTION FACTOR, HES-RELATED"/>
    <property type="match status" value="1"/>
</dbReference>
<dbReference type="FunFam" id="4.10.280.10:FF:000009">
    <property type="entry name" value="Transcription factor HES-1"/>
    <property type="match status" value="1"/>
</dbReference>
<dbReference type="SUPFAM" id="SSF47459">
    <property type="entry name" value="HLH, helix-loop-helix DNA-binding domain"/>
    <property type="match status" value="1"/>
</dbReference>
<organism evidence="9">
    <name type="scientific">Cacopsylla melanoneura</name>
    <dbReference type="NCBI Taxonomy" id="428564"/>
    <lineage>
        <taxon>Eukaryota</taxon>
        <taxon>Metazoa</taxon>
        <taxon>Ecdysozoa</taxon>
        <taxon>Arthropoda</taxon>
        <taxon>Hexapoda</taxon>
        <taxon>Insecta</taxon>
        <taxon>Pterygota</taxon>
        <taxon>Neoptera</taxon>
        <taxon>Paraneoptera</taxon>
        <taxon>Hemiptera</taxon>
        <taxon>Sternorrhyncha</taxon>
        <taxon>Psylloidea</taxon>
        <taxon>Psyllidae</taxon>
        <taxon>Psyllinae</taxon>
        <taxon>Cacopsylla</taxon>
    </lineage>
</organism>
<proteinExistence type="predicted"/>
<dbReference type="InterPro" id="IPR003650">
    <property type="entry name" value="Orange_dom"/>
</dbReference>
<evidence type="ECO:0000259" key="8">
    <source>
        <dbReference type="PROSITE" id="PS51054"/>
    </source>
</evidence>
<dbReference type="EMBL" id="HBUF01628329">
    <property type="protein sequence ID" value="CAG6782628.1"/>
    <property type="molecule type" value="Transcribed_RNA"/>
</dbReference>
<dbReference type="GO" id="GO:0046983">
    <property type="term" value="F:protein dimerization activity"/>
    <property type="evidence" value="ECO:0007669"/>
    <property type="project" value="InterPro"/>
</dbReference>
<feature type="compositionally biased region" description="Low complexity" evidence="6">
    <location>
        <begin position="228"/>
        <end position="239"/>
    </location>
</feature>
<dbReference type="EMBL" id="HBUF01351549">
    <property type="protein sequence ID" value="CAG6714200.1"/>
    <property type="molecule type" value="Transcribed_RNA"/>
</dbReference>